<feature type="transmembrane region" description="Helical" evidence="12">
    <location>
        <begin position="71"/>
        <end position="89"/>
    </location>
</feature>
<dbReference type="InterPro" id="IPR005804">
    <property type="entry name" value="FA_desaturase_dom"/>
</dbReference>
<evidence type="ECO:0000313" key="14">
    <source>
        <dbReference type="EMBL" id="MDN3204534.1"/>
    </source>
</evidence>
<proteinExistence type="inferred from homology"/>
<dbReference type="PANTHER" id="PTHR38674:SF1">
    <property type="entry name" value="ALKANE 1-MONOOXYGENASE 1"/>
    <property type="match status" value="1"/>
</dbReference>
<accession>A0ABT7YDD7</accession>
<dbReference type="Pfam" id="PF00487">
    <property type="entry name" value="FA_desaturase"/>
    <property type="match status" value="1"/>
</dbReference>
<protein>
    <submittedName>
        <fullName evidence="14">Alkane 1-monooxygenase</fullName>
    </submittedName>
</protein>
<gene>
    <name evidence="14" type="ORF">QVH07_10260</name>
</gene>
<evidence type="ECO:0000256" key="10">
    <source>
        <dbReference type="ARBA" id="ARBA00023033"/>
    </source>
</evidence>
<evidence type="ECO:0000256" key="11">
    <source>
        <dbReference type="ARBA" id="ARBA00023136"/>
    </source>
</evidence>
<dbReference type="InterPro" id="IPR033885">
    <property type="entry name" value="AlkB/XylM"/>
</dbReference>
<reference evidence="14" key="1">
    <citation type="submission" date="2023-06" db="EMBL/GenBank/DDBJ databases">
        <title>Robiginitalea aurantiacus sp. nov. and Algoriphagus sediminis sp. nov., isolated from coastal sediment.</title>
        <authorList>
            <person name="Zhou Z.Y."/>
            <person name="An J."/>
            <person name="Jia Y.W."/>
            <person name="Du Z.J."/>
        </authorList>
    </citation>
    <scope>NUCLEOTIDE SEQUENCE</scope>
    <source>
        <strain evidence="14">C2-7</strain>
    </source>
</reference>
<dbReference type="CDD" id="cd03512">
    <property type="entry name" value="Alkane-hydroxylase"/>
    <property type="match status" value="1"/>
</dbReference>
<evidence type="ECO:0000256" key="6">
    <source>
        <dbReference type="ARBA" id="ARBA00022723"/>
    </source>
</evidence>
<evidence type="ECO:0000256" key="9">
    <source>
        <dbReference type="ARBA" id="ARBA00023004"/>
    </source>
</evidence>
<keyword evidence="10" id="KW-0503">Monooxygenase</keyword>
<dbReference type="RefSeq" id="WP_290000138.1">
    <property type="nucleotide sequence ID" value="NZ_JAUEPH010000004.1"/>
</dbReference>
<evidence type="ECO:0000256" key="8">
    <source>
        <dbReference type="ARBA" id="ARBA00023002"/>
    </source>
</evidence>
<keyword evidence="15" id="KW-1185">Reference proteome</keyword>
<evidence type="ECO:0000313" key="15">
    <source>
        <dbReference type="Proteomes" id="UP001171916"/>
    </source>
</evidence>
<evidence type="ECO:0000259" key="13">
    <source>
        <dbReference type="Pfam" id="PF00487"/>
    </source>
</evidence>
<evidence type="ECO:0000256" key="4">
    <source>
        <dbReference type="ARBA" id="ARBA00022519"/>
    </source>
</evidence>
<evidence type="ECO:0000256" key="12">
    <source>
        <dbReference type="SAM" id="Phobius"/>
    </source>
</evidence>
<dbReference type="EMBL" id="JAUEPH010000004">
    <property type="protein sequence ID" value="MDN3204534.1"/>
    <property type="molecule type" value="Genomic_DNA"/>
</dbReference>
<name>A0ABT7YDD7_9BACT</name>
<evidence type="ECO:0000256" key="5">
    <source>
        <dbReference type="ARBA" id="ARBA00022692"/>
    </source>
</evidence>
<feature type="transmembrane region" description="Helical" evidence="12">
    <location>
        <begin position="29"/>
        <end position="50"/>
    </location>
</feature>
<feature type="transmembrane region" description="Helical" evidence="12">
    <location>
        <begin position="319"/>
        <end position="337"/>
    </location>
</feature>
<keyword evidence="5 12" id="KW-0812">Transmembrane</keyword>
<dbReference type="PANTHER" id="PTHR38674">
    <property type="entry name" value="ALKANE 1-MONOOXYGENASE 1"/>
    <property type="match status" value="1"/>
</dbReference>
<evidence type="ECO:0000256" key="1">
    <source>
        <dbReference type="ARBA" id="ARBA00004429"/>
    </source>
</evidence>
<sequence>MKGLKALKYSVGFILPILTWISFNSHGWVTFFPFVYIFMMIPLSELLISADRSNFDKGEEATQLDNVLYDILIYMMVPIQLFTLLYFLFSMHEVGLTLVDKAGRTLSMGLCCGIIGINVGHELGHRKKSWERSLAKINLMTSLNMHFMHEHNLHHHKMVSTPEDPATAKFGEPLYFFWFRSITGVYAMAWKLESQRLKRKGIPFWSLKNQMITDHLIQIGLIVAIGYFFGISMVGYFLLAALVGHLLLETVNYIEHYGLMRNKKGDRYERVMPHHSWNSDHMVGRLHLFELSRHSDHHFIASRKYQILRHMEKSPQMPTGYPGMMILSTVPPLWFAVMNPRVKKVKETILQTS</sequence>
<keyword evidence="9" id="KW-0408">Iron</keyword>
<feature type="transmembrane region" description="Helical" evidence="12">
    <location>
        <begin position="7"/>
        <end position="23"/>
    </location>
</feature>
<evidence type="ECO:0000256" key="7">
    <source>
        <dbReference type="ARBA" id="ARBA00022989"/>
    </source>
</evidence>
<dbReference type="Proteomes" id="UP001171916">
    <property type="component" value="Unassembled WGS sequence"/>
</dbReference>
<evidence type="ECO:0000256" key="2">
    <source>
        <dbReference type="ARBA" id="ARBA00010823"/>
    </source>
</evidence>
<comment type="similarity">
    <text evidence="2">Belongs to the fatty acid desaturase type 1 family. AlkB subfamily.</text>
</comment>
<keyword evidence="3" id="KW-1003">Cell membrane</keyword>
<comment type="caution">
    <text evidence="14">The sequence shown here is derived from an EMBL/GenBank/DDBJ whole genome shotgun (WGS) entry which is preliminary data.</text>
</comment>
<keyword evidence="8" id="KW-0560">Oxidoreductase</keyword>
<comment type="subcellular location">
    <subcellularLocation>
        <location evidence="1">Cell inner membrane</location>
        <topology evidence="1">Multi-pass membrane protein</topology>
    </subcellularLocation>
</comment>
<organism evidence="14 15">
    <name type="scientific">Algoriphagus sediminis</name>
    <dbReference type="NCBI Taxonomy" id="3057113"/>
    <lineage>
        <taxon>Bacteria</taxon>
        <taxon>Pseudomonadati</taxon>
        <taxon>Bacteroidota</taxon>
        <taxon>Cytophagia</taxon>
        <taxon>Cytophagales</taxon>
        <taxon>Cyclobacteriaceae</taxon>
        <taxon>Algoriphagus</taxon>
    </lineage>
</organism>
<keyword evidence="11 12" id="KW-0472">Membrane</keyword>
<keyword evidence="6" id="KW-0479">Metal-binding</keyword>
<keyword evidence="7 12" id="KW-1133">Transmembrane helix</keyword>
<evidence type="ECO:0000256" key="3">
    <source>
        <dbReference type="ARBA" id="ARBA00022475"/>
    </source>
</evidence>
<keyword evidence="4" id="KW-0997">Cell inner membrane</keyword>
<feature type="domain" description="Fatty acid desaturase" evidence="13">
    <location>
        <begin position="106"/>
        <end position="319"/>
    </location>
</feature>